<gene>
    <name evidence="1" type="ORF">CVP04_06215</name>
</gene>
<name>A0A2M8RVP6_9PAST</name>
<dbReference type="RefSeq" id="WP_100296644.1">
    <property type="nucleotide sequence ID" value="NZ_PHGZ01000013.1"/>
</dbReference>
<proteinExistence type="predicted"/>
<comment type="caution">
    <text evidence="1">The sequence shown here is derived from an EMBL/GenBank/DDBJ whole genome shotgun (WGS) entry which is preliminary data.</text>
</comment>
<reference evidence="1 2" key="1">
    <citation type="submission" date="2017-11" db="EMBL/GenBank/DDBJ databases">
        <title>Reclassification of Bisgaard taxon 5 as Caviibacterium pharyngocola gen. nov., sp. nov.</title>
        <authorList>
            <person name="Christensen H."/>
        </authorList>
    </citation>
    <scope>NUCLEOTIDE SEQUENCE [LARGE SCALE GENOMIC DNA]</scope>
    <source>
        <strain evidence="1 2">7_3</strain>
    </source>
</reference>
<dbReference type="Pfam" id="PF10818">
    <property type="entry name" value="SecM_small"/>
    <property type="match status" value="1"/>
</dbReference>
<dbReference type="EMBL" id="PHGZ01000013">
    <property type="protein sequence ID" value="PJG82953.1"/>
    <property type="molecule type" value="Genomic_DNA"/>
</dbReference>
<protein>
    <submittedName>
        <fullName evidence="1">DUF2547 domain-containing protein</fullName>
    </submittedName>
</protein>
<sequence length="103" mass="11640">MILHKGKQNFWSQFFLSLIAIFALPAVQGLDTPTIGRENYPNEQRQTQSQAQQTVKQTRQIVAPQPELRGFSHPVIILAQNTPHFYGARYYVQAPIRAGPHAA</sequence>
<dbReference type="AlphaFoldDB" id="A0A2M8RVP6"/>
<dbReference type="Proteomes" id="UP000230282">
    <property type="component" value="Unassembled WGS sequence"/>
</dbReference>
<dbReference type="OrthoDB" id="5679130at2"/>
<accession>A0A2M8RVP6</accession>
<keyword evidence="2" id="KW-1185">Reference proteome</keyword>
<organism evidence="1 2">
    <name type="scientific">Caviibacterium pharyngocola</name>
    <dbReference type="NCBI Taxonomy" id="28159"/>
    <lineage>
        <taxon>Bacteria</taxon>
        <taxon>Pseudomonadati</taxon>
        <taxon>Pseudomonadota</taxon>
        <taxon>Gammaproteobacteria</taxon>
        <taxon>Pasteurellales</taxon>
        <taxon>Pasteurellaceae</taxon>
        <taxon>Caviibacterium</taxon>
    </lineage>
</organism>
<evidence type="ECO:0000313" key="2">
    <source>
        <dbReference type="Proteomes" id="UP000230282"/>
    </source>
</evidence>
<dbReference type="InterPro" id="IPR020508">
    <property type="entry name" value="SecM_small"/>
</dbReference>
<evidence type="ECO:0000313" key="1">
    <source>
        <dbReference type="EMBL" id="PJG82953.1"/>
    </source>
</evidence>
<dbReference type="NCBIfam" id="NF038363">
    <property type="entry name" value="SecM_small"/>
    <property type="match status" value="1"/>
</dbReference>